<dbReference type="AlphaFoldDB" id="A0AAN8X7A9"/>
<feature type="region of interest" description="Disordered" evidence="1">
    <location>
        <begin position="71"/>
        <end position="92"/>
    </location>
</feature>
<evidence type="ECO:0000313" key="2">
    <source>
        <dbReference type="EMBL" id="KAK7079062.1"/>
    </source>
</evidence>
<proteinExistence type="predicted"/>
<feature type="compositionally biased region" description="Basic and acidic residues" evidence="1">
    <location>
        <begin position="35"/>
        <end position="44"/>
    </location>
</feature>
<dbReference type="Proteomes" id="UP001381693">
    <property type="component" value="Unassembled WGS sequence"/>
</dbReference>
<comment type="caution">
    <text evidence="2">The sequence shown here is derived from an EMBL/GenBank/DDBJ whole genome shotgun (WGS) entry which is preliminary data.</text>
</comment>
<evidence type="ECO:0000256" key="1">
    <source>
        <dbReference type="SAM" id="MobiDB-lite"/>
    </source>
</evidence>
<dbReference type="EMBL" id="JAXCGZ010007592">
    <property type="protein sequence ID" value="KAK7079062.1"/>
    <property type="molecule type" value="Genomic_DNA"/>
</dbReference>
<name>A0AAN8X7A9_HALRR</name>
<accession>A0AAN8X7A9</accession>
<evidence type="ECO:0000313" key="3">
    <source>
        <dbReference type="Proteomes" id="UP001381693"/>
    </source>
</evidence>
<reference evidence="2 3" key="1">
    <citation type="submission" date="2023-11" db="EMBL/GenBank/DDBJ databases">
        <title>Halocaridina rubra genome assembly.</title>
        <authorList>
            <person name="Smith C."/>
        </authorList>
    </citation>
    <scope>NUCLEOTIDE SEQUENCE [LARGE SCALE GENOMIC DNA]</scope>
    <source>
        <strain evidence="2">EP-1</strain>
        <tissue evidence="2">Whole</tissue>
    </source>
</reference>
<gene>
    <name evidence="2" type="ORF">SK128_014139</name>
</gene>
<protein>
    <submittedName>
        <fullName evidence="2">Uncharacterized protein</fullName>
    </submittedName>
</protein>
<feature type="region of interest" description="Disordered" evidence="1">
    <location>
        <begin position="18"/>
        <end position="54"/>
    </location>
</feature>
<sequence>MDKQLYAHILSIVLRGSGEGRSSSLTGGGRGGRRGSAEKEKELQPPHACRSRGSSLVVNGSLSLFRRVVKQKRPNPRNAIEGEDDTKAIKEF</sequence>
<keyword evidence="3" id="KW-1185">Reference proteome</keyword>
<organism evidence="2 3">
    <name type="scientific">Halocaridina rubra</name>
    <name type="common">Hawaiian red shrimp</name>
    <dbReference type="NCBI Taxonomy" id="373956"/>
    <lineage>
        <taxon>Eukaryota</taxon>
        <taxon>Metazoa</taxon>
        <taxon>Ecdysozoa</taxon>
        <taxon>Arthropoda</taxon>
        <taxon>Crustacea</taxon>
        <taxon>Multicrustacea</taxon>
        <taxon>Malacostraca</taxon>
        <taxon>Eumalacostraca</taxon>
        <taxon>Eucarida</taxon>
        <taxon>Decapoda</taxon>
        <taxon>Pleocyemata</taxon>
        <taxon>Caridea</taxon>
        <taxon>Atyoidea</taxon>
        <taxon>Atyidae</taxon>
        <taxon>Halocaridina</taxon>
    </lineage>
</organism>